<feature type="repeat" description="TPR" evidence="3">
    <location>
        <begin position="238"/>
        <end position="271"/>
    </location>
</feature>
<dbReference type="SUPFAM" id="SSF48452">
    <property type="entry name" value="TPR-like"/>
    <property type="match status" value="2"/>
</dbReference>
<keyword evidence="4" id="KW-1133">Transmembrane helix</keyword>
<dbReference type="PROSITE" id="PS50005">
    <property type="entry name" value="TPR"/>
    <property type="match status" value="3"/>
</dbReference>
<dbReference type="PANTHER" id="PTHR44943:SF8">
    <property type="entry name" value="TPR REPEAT-CONTAINING PROTEIN MJ0263"/>
    <property type="match status" value="1"/>
</dbReference>
<feature type="repeat" description="TPR" evidence="3">
    <location>
        <begin position="170"/>
        <end position="203"/>
    </location>
</feature>
<protein>
    <submittedName>
        <fullName evidence="5">Tetratricopeptide repeat protein</fullName>
    </submittedName>
</protein>
<dbReference type="InterPro" id="IPR011990">
    <property type="entry name" value="TPR-like_helical_dom_sf"/>
</dbReference>
<keyword evidence="6" id="KW-1185">Reference proteome</keyword>
<dbReference type="InterPro" id="IPR051685">
    <property type="entry name" value="Ycf3/AcsC/BcsC/TPR_MFPF"/>
</dbReference>
<dbReference type="RefSeq" id="WP_195171537.1">
    <property type="nucleotide sequence ID" value="NZ_CP062983.1"/>
</dbReference>
<evidence type="ECO:0000313" key="6">
    <source>
        <dbReference type="Proteomes" id="UP000594468"/>
    </source>
</evidence>
<dbReference type="AlphaFoldDB" id="A0A7S8EAN0"/>
<feature type="repeat" description="TPR" evidence="3">
    <location>
        <begin position="272"/>
        <end position="305"/>
    </location>
</feature>
<dbReference type="InterPro" id="IPR019734">
    <property type="entry name" value="TPR_rpt"/>
</dbReference>
<dbReference type="Pfam" id="PF14559">
    <property type="entry name" value="TPR_19"/>
    <property type="match status" value="2"/>
</dbReference>
<dbReference type="Proteomes" id="UP000594468">
    <property type="component" value="Chromosome"/>
</dbReference>
<evidence type="ECO:0000256" key="4">
    <source>
        <dbReference type="SAM" id="Phobius"/>
    </source>
</evidence>
<keyword evidence="4" id="KW-0472">Membrane</keyword>
<dbReference type="Gene3D" id="1.25.40.10">
    <property type="entry name" value="Tetratricopeptide repeat domain"/>
    <property type="match status" value="3"/>
</dbReference>
<dbReference type="KEGG" id="pmet:G4Y79_03555"/>
<organism evidence="5 6">
    <name type="scientific">Phototrophicus methaneseepsis</name>
    <dbReference type="NCBI Taxonomy" id="2710758"/>
    <lineage>
        <taxon>Bacteria</taxon>
        <taxon>Bacillati</taxon>
        <taxon>Chloroflexota</taxon>
        <taxon>Candidatus Thermofontia</taxon>
        <taxon>Phototrophicales</taxon>
        <taxon>Phototrophicaceae</taxon>
        <taxon>Phototrophicus</taxon>
    </lineage>
</organism>
<evidence type="ECO:0000256" key="3">
    <source>
        <dbReference type="PROSITE-ProRule" id="PRU00339"/>
    </source>
</evidence>
<sequence length="415" mass="46245">MAYRRYDKIKRDQRPLFTKNKRGASRMYFIGLLTGLIIVLPILTMWRFDQIQLTALQILDIAPTATPFASDRAKQAEELFLSGDIQGSAIFWEQAAKQQPNNVTYLYEYGMVLIELDRTTEARQLGDQAIAADANDPRGYALKATAMEWSDSAEAIPIAINGVEIDPNFSPLHAALAVAYTNISRYQEALEEGARAVALAPSDANAHRAFHYPLLLTGRYDDAIDQLEQAIAINPYIDAPYFELASLYRVINEEEMAVAIFERLIDINPLNAKAYLRLCETYVAAGYYPEAEPYCNQALEIDPDYGAAYAQLGQLQYLRRNYEGSIDSFETCKELGEDDNRCDYLRGLAHYALADCDDAWTILNEALPNAETTQVLQSIQQGLENVTIRCSGYSGVALPTEIPPTPIPPTPIGGL</sequence>
<dbReference type="PANTHER" id="PTHR44943">
    <property type="entry name" value="CELLULOSE SYNTHASE OPERON PROTEIN C"/>
    <property type="match status" value="1"/>
</dbReference>
<dbReference type="SMART" id="SM00028">
    <property type="entry name" value="TPR"/>
    <property type="match status" value="7"/>
</dbReference>
<keyword evidence="2 3" id="KW-0802">TPR repeat</keyword>
<keyword evidence="4" id="KW-0812">Transmembrane</keyword>
<evidence type="ECO:0000256" key="1">
    <source>
        <dbReference type="ARBA" id="ARBA00022737"/>
    </source>
</evidence>
<evidence type="ECO:0000313" key="5">
    <source>
        <dbReference type="EMBL" id="QPC83470.1"/>
    </source>
</evidence>
<dbReference type="EMBL" id="CP062983">
    <property type="protein sequence ID" value="QPC83470.1"/>
    <property type="molecule type" value="Genomic_DNA"/>
</dbReference>
<feature type="transmembrane region" description="Helical" evidence="4">
    <location>
        <begin position="27"/>
        <end position="48"/>
    </location>
</feature>
<gene>
    <name evidence="5" type="ORF">G4Y79_03555</name>
</gene>
<proteinExistence type="predicted"/>
<name>A0A7S8EAN0_9CHLR</name>
<evidence type="ECO:0000256" key="2">
    <source>
        <dbReference type="ARBA" id="ARBA00022803"/>
    </source>
</evidence>
<accession>A0A7S8EAN0</accession>
<keyword evidence="1" id="KW-0677">Repeat</keyword>
<reference evidence="5 6" key="1">
    <citation type="submission" date="2020-02" db="EMBL/GenBank/DDBJ databases">
        <authorList>
            <person name="Zheng R.K."/>
            <person name="Sun C.M."/>
        </authorList>
    </citation>
    <scope>NUCLEOTIDE SEQUENCE [LARGE SCALE GENOMIC DNA]</scope>
    <source>
        <strain evidence="6">rifampicinis</strain>
    </source>
</reference>